<protein>
    <submittedName>
        <fullName evidence="1">Uncharacterized protein</fullName>
    </submittedName>
</protein>
<dbReference type="EMBL" id="GBRH01169836">
    <property type="protein sequence ID" value="JAE28060.1"/>
    <property type="molecule type" value="Transcribed_RNA"/>
</dbReference>
<evidence type="ECO:0000313" key="1">
    <source>
        <dbReference type="EMBL" id="JAE28060.1"/>
    </source>
</evidence>
<accession>A0A0A9GSF8</accession>
<sequence length="28" mass="3177">MFRLGGPSNLILTTSSTFHFLWMLSTMS</sequence>
<reference evidence="1" key="1">
    <citation type="submission" date="2014-09" db="EMBL/GenBank/DDBJ databases">
        <authorList>
            <person name="Magalhaes I.L.F."/>
            <person name="Oliveira U."/>
            <person name="Santos F.R."/>
            <person name="Vidigal T.H.D.A."/>
            <person name="Brescovit A.D."/>
            <person name="Santos A.J."/>
        </authorList>
    </citation>
    <scope>NUCLEOTIDE SEQUENCE</scope>
    <source>
        <tissue evidence="1">Shoot tissue taken approximately 20 cm above the soil surface</tissue>
    </source>
</reference>
<dbReference type="AlphaFoldDB" id="A0A0A9GSF8"/>
<name>A0A0A9GSF8_ARUDO</name>
<organism evidence="1">
    <name type="scientific">Arundo donax</name>
    <name type="common">Giant reed</name>
    <name type="synonym">Donax arundinaceus</name>
    <dbReference type="NCBI Taxonomy" id="35708"/>
    <lineage>
        <taxon>Eukaryota</taxon>
        <taxon>Viridiplantae</taxon>
        <taxon>Streptophyta</taxon>
        <taxon>Embryophyta</taxon>
        <taxon>Tracheophyta</taxon>
        <taxon>Spermatophyta</taxon>
        <taxon>Magnoliopsida</taxon>
        <taxon>Liliopsida</taxon>
        <taxon>Poales</taxon>
        <taxon>Poaceae</taxon>
        <taxon>PACMAD clade</taxon>
        <taxon>Arundinoideae</taxon>
        <taxon>Arundineae</taxon>
        <taxon>Arundo</taxon>
    </lineage>
</organism>
<reference evidence="1" key="2">
    <citation type="journal article" date="2015" name="Data Brief">
        <title>Shoot transcriptome of the giant reed, Arundo donax.</title>
        <authorList>
            <person name="Barrero R.A."/>
            <person name="Guerrero F.D."/>
            <person name="Moolhuijzen P."/>
            <person name="Goolsby J.A."/>
            <person name="Tidwell J."/>
            <person name="Bellgard S.E."/>
            <person name="Bellgard M.I."/>
        </authorList>
    </citation>
    <scope>NUCLEOTIDE SEQUENCE</scope>
    <source>
        <tissue evidence="1">Shoot tissue taken approximately 20 cm above the soil surface</tissue>
    </source>
</reference>
<proteinExistence type="predicted"/>